<feature type="domain" description="HTH arsR-type" evidence="2">
    <location>
        <begin position="6"/>
        <end position="93"/>
    </location>
</feature>
<dbReference type="CDD" id="cd00090">
    <property type="entry name" value="HTH_ARSR"/>
    <property type="match status" value="1"/>
</dbReference>
<evidence type="ECO:0000259" key="2">
    <source>
        <dbReference type="SMART" id="SM00418"/>
    </source>
</evidence>
<dbReference type="InterPro" id="IPR011991">
    <property type="entry name" value="ArsR-like_HTH"/>
</dbReference>
<dbReference type="InterPro" id="IPR036388">
    <property type="entry name" value="WH-like_DNA-bd_sf"/>
</dbReference>
<proteinExistence type="predicted"/>
<sequence>MPRNSASYRALASASRLALLHELQGAERALTADELAGAVGLHRNTVREHLDRLVAAGFVTREPEHRTTRGRPRMTYQVVPRAAGATLDEQLREYLMQVLLAGYGRELREPALEAERAGEEWGRRAPEPEAAPVPEVAADVAGQLAALEMHLDDLGMNPELELDPLRIHLHGCPYAAIARSRPDVVCSVHLGVVRGVLAHHGGPLAADRLEPFVGPDHCILHLSRGTTDQTTASPSGTKGGQRP</sequence>
<accession>A0ABT9D790</accession>
<feature type="region of interest" description="Disordered" evidence="1">
    <location>
        <begin position="223"/>
        <end position="243"/>
    </location>
</feature>
<evidence type="ECO:0000313" key="4">
    <source>
        <dbReference type="Proteomes" id="UP001232536"/>
    </source>
</evidence>
<evidence type="ECO:0000313" key="3">
    <source>
        <dbReference type="EMBL" id="MDO8106714.1"/>
    </source>
</evidence>
<dbReference type="InterPro" id="IPR001845">
    <property type="entry name" value="HTH_ArsR_DNA-bd_dom"/>
</dbReference>
<reference evidence="3 4" key="1">
    <citation type="submission" date="2023-07" db="EMBL/GenBank/DDBJ databases">
        <title>Description of novel actinomycetes strains, isolated from tidal flat sediment.</title>
        <authorList>
            <person name="Lu C."/>
        </authorList>
    </citation>
    <scope>NUCLEOTIDE SEQUENCE [LARGE SCALE GENOMIC DNA]</scope>
    <source>
        <strain evidence="3 4">SYSU T00b441</strain>
    </source>
</reference>
<name>A0ABT9D790_9CELL</name>
<evidence type="ECO:0000256" key="1">
    <source>
        <dbReference type="SAM" id="MobiDB-lite"/>
    </source>
</evidence>
<dbReference type="Proteomes" id="UP001232536">
    <property type="component" value="Unassembled WGS sequence"/>
</dbReference>
<gene>
    <name evidence="3" type="ORF">Q6348_05825</name>
</gene>
<dbReference type="InterPro" id="IPR036390">
    <property type="entry name" value="WH_DNA-bd_sf"/>
</dbReference>
<protein>
    <submittedName>
        <fullName evidence="3">Helix-turn-helix domain-containing protein</fullName>
    </submittedName>
</protein>
<dbReference type="EMBL" id="JAUQYP010000001">
    <property type="protein sequence ID" value="MDO8106714.1"/>
    <property type="molecule type" value="Genomic_DNA"/>
</dbReference>
<dbReference type="SUPFAM" id="SSF46785">
    <property type="entry name" value="Winged helix' DNA-binding domain"/>
    <property type="match status" value="1"/>
</dbReference>
<dbReference type="Gene3D" id="1.10.10.10">
    <property type="entry name" value="Winged helix-like DNA-binding domain superfamily/Winged helix DNA-binding domain"/>
    <property type="match status" value="1"/>
</dbReference>
<dbReference type="Pfam" id="PF12840">
    <property type="entry name" value="HTH_20"/>
    <property type="match status" value="1"/>
</dbReference>
<organism evidence="3 4">
    <name type="scientific">Actinotalea lenta</name>
    <dbReference type="NCBI Taxonomy" id="3064654"/>
    <lineage>
        <taxon>Bacteria</taxon>
        <taxon>Bacillati</taxon>
        <taxon>Actinomycetota</taxon>
        <taxon>Actinomycetes</taxon>
        <taxon>Micrococcales</taxon>
        <taxon>Cellulomonadaceae</taxon>
        <taxon>Actinotalea</taxon>
    </lineage>
</organism>
<feature type="compositionally biased region" description="Polar residues" evidence="1">
    <location>
        <begin position="224"/>
        <end position="236"/>
    </location>
</feature>
<dbReference type="RefSeq" id="WP_304600358.1">
    <property type="nucleotide sequence ID" value="NZ_JAUQYO010000001.1"/>
</dbReference>
<comment type="caution">
    <text evidence="3">The sequence shown here is derived from an EMBL/GenBank/DDBJ whole genome shotgun (WGS) entry which is preliminary data.</text>
</comment>
<dbReference type="SMART" id="SM00418">
    <property type="entry name" value="HTH_ARSR"/>
    <property type="match status" value="1"/>
</dbReference>
<keyword evidence="4" id="KW-1185">Reference proteome</keyword>